<dbReference type="AlphaFoldDB" id="A0A937W036"/>
<sequence>MTVELQRMTGEIFEQLLATHRNFLYQMAHRKIVGKGPTEEYVKIKSGSEWNFRLGFESPDDL</sequence>
<dbReference type="Proteomes" id="UP000712673">
    <property type="component" value="Unassembled WGS sequence"/>
</dbReference>
<evidence type="ECO:0000313" key="1">
    <source>
        <dbReference type="EMBL" id="MBM3223280.1"/>
    </source>
</evidence>
<proteinExistence type="predicted"/>
<accession>A0A937W036</accession>
<name>A0A937W036_UNCTE</name>
<reference evidence="1" key="1">
    <citation type="submission" date="2019-03" db="EMBL/GenBank/DDBJ databases">
        <title>Lake Tanganyika Metagenome-Assembled Genomes (MAGs).</title>
        <authorList>
            <person name="Tran P."/>
        </authorList>
    </citation>
    <scope>NUCLEOTIDE SEQUENCE</scope>
    <source>
        <strain evidence="1">K_DeepCast_65m_m2_066</strain>
    </source>
</reference>
<evidence type="ECO:0000313" key="2">
    <source>
        <dbReference type="Proteomes" id="UP000712673"/>
    </source>
</evidence>
<comment type="caution">
    <text evidence="1">The sequence shown here is derived from an EMBL/GenBank/DDBJ whole genome shotgun (WGS) entry which is preliminary data.</text>
</comment>
<organism evidence="1 2">
    <name type="scientific">Tectimicrobiota bacterium</name>
    <dbReference type="NCBI Taxonomy" id="2528274"/>
    <lineage>
        <taxon>Bacteria</taxon>
        <taxon>Pseudomonadati</taxon>
        <taxon>Nitrospinota/Tectimicrobiota group</taxon>
        <taxon>Candidatus Tectimicrobiota</taxon>
    </lineage>
</organism>
<dbReference type="EMBL" id="VGLS01000120">
    <property type="protein sequence ID" value="MBM3223280.1"/>
    <property type="molecule type" value="Genomic_DNA"/>
</dbReference>
<protein>
    <submittedName>
        <fullName evidence="1">Uncharacterized protein</fullName>
    </submittedName>
</protein>
<gene>
    <name evidence="1" type="ORF">FJZ47_05690</name>
</gene>